<protein>
    <submittedName>
        <fullName evidence="2">Uncharacterized protein</fullName>
    </submittedName>
</protein>
<name>A0A232F6C3_9HYME</name>
<sequence length="74" mass="7817">MSPQTASRVICSGWSHRSGDREAAGDLRRSRSSTCESGALDAYATTGLDPLSQAAIGSLPITSDAMCRDRDMNP</sequence>
<proteinExistence type="predicted"/>
<dbReference type="EMBL" id="NNAY01000905">
    <property type="protein sequence ID" value="OXU25989.1"/>
    <property type="molecule type" value="Genomic_DNA"/>
</dbReference>
<feature type="region of interest" description="Disordered" evidence="1">
    <location>
        <begin position="1"/>
        <end position="31"/>
    </location>
</feature>
<dbReference type="Proteomes" id="UP000215335">
    <property type="component" value="Unassembled WGS sequence"/>
</dbReference>
<reference evidence="2 3" key="1">
    <citation type="journal article" date="2017" name="Curr. Biol.">
        <title>The Evolution of Venom by Co-option of Single-Copy Genes.</title>
        <authorList>
            <person name="Martinson E.O."/>
            <person name="Mrinalini"/>
            <person name="Kelkar Y.D."/>
            <person name="Chang C.H."/>
            <person name="Werren J.H."/>
        </authorList>
    </citation>
    <scope>NUCLEOTIDE SEQUENCE [LARGE SCALE GENOMIC DNA]</scope>
    <source>
        <strain evidence="2 3">Alberta</strain>
        <tissue evidence="2">Whole body</tissue>
    </source>
</reference>
<organism evidence="2 3">
    <name type="scientific">Trichomalopsis sarcophagae</name>
    <dbReference type="NCBI Taxonomy" id="543379"/>
    <lineage>
        <taxon>Eukaryota</taxon>
        <taxon>Metazoa</taxon>
        <taxon>Ecdysozoa</taxon>
        <taxon>Arthropoda</taxon>
        <taxon>Hexapoda</taxon>
        <taxon>Insecta</taxon>
        <taxon>Pterygota</taxon>
        <taxon>Neoptera</taxon>
        <taxon>Endopterygota</taxon>
        <taxon>Hymenoptera</taxon>
        <taxon>Apocrita</taxon>
        <taxon>Proctotrupomorpha</taxon>
        <taxon>Chalcidoidea</taxon>
        <taxon>Pteromalidae</taxon>
        <taxon>Pteromalinae</taxon>
        <taxon>Trichomalopsis</taxon>
    </lineage>
</organism>
<evidence type="ECO:0000313" key="3">
    <source>
        <dbReference type="Proteomes" id="UP000215335"/>
    </source>
</evidence>
<dbReference type="AlphaFoldDB" id="A0A232F6C3"/>
<gene>
    <name evidence="2" type="ORF">TSAR_010813</name>
</gene>
<evidence type="ECO:0000256" key="1">
    <source>
        <dbReference type="SAM" id="MobiDB-lite"/>
    </source>
</evidence>
<keyword evidence="3" id="KW-1185">Reference proteome</keyword>
<evidence type="ECO:0000313" key="2">
    <source>
        <dbReference type="EMBL" id="OXU25989.1"/>
    </source>
</evidence>
<accession>A0A232F6C3</accession>
<comment type="caution">
    <text evidence="2">The sequence shown here is derived from an EMBL/GenBank/DDBJ whole genome shotgun (WGS) entry which is preliminary data.</text>
</comment>
<feature type="compositionally biased region" description="Basic and acidic residues" evidence="1">
    <location>
        <begin position="17"/>
        <end position="29"/>
    </location>
</feature>